<gene>
    <name evidence="2" type="ORF">G2W53_015500</name>
</gene>
<proteinExistence type="predicted"/>
<evidence type="ECO:0000313" key="2">
    <source>
        <dbReference type="EMBL" id="KAF7833167.1"/>
    </source>
</evidence>
<keyword evidence="3" id="KW-1185">Reference proteome</keyword>
<dbReference type="EMBL" id="JAAIUW010000005">
    <property type="protein sequence ID" value="KAF7833167.1"/>
    <property type="molecule type" value="Genomic_DNA"/>
</dbReference>
<organism evidence="2 3">
    <name type="scientific">Senna tora</name>
    <dbReference type="NCBI Taxonomy" id="362788"/>
    <lineage>
        <taxon>Eukaryota</taxon>
        <taxon>Viridiplantae</taxon>
        <taxon>Streptophyta</taxon>
        <taxon>Embryophyta</taxon>
        <taxon>Tracheophyta</taxon>
        <taxon>Spermatophyta</taxon>
        <taxon>Magnoliopsida</taxon>
        <taxon>eudicotyledons</taxon>
        <taxon>Gunneridae</taxon>
        <taxon>Pentapetalae</taxon>
        <taxon>rosids</taxon>
        <taxon>fabids</taxon>
        <taxon>Fabales</taxon>
        <taxon>Fabaceae</taxon>
        <taxon>Caesalpinioideae</taxon>
        <taxon>Cassia clade</taxon>
        <taxon>Senna</taxon>
    </lineage>
</organism>
<name>A0A834WVM4_9FABA</name>
<comment type="caution">
    <text evidence="2">The sequence shown here is derived from an EMBL/GenBank/DDBJ whole genome shotgun (WGS) entry which is preliminary data.</text>
</comment>
<reference evidence="2" key="1">
    <citation type="submission" date="2020-09" db="EMBL/GenBank/DDBJ databases">
        <title>Genome-Enabled Discovery of Anthraquinone Biosynthesis in Senna tora.</title>
        <authorList>
            <person name="Kang S.-H."/>
            <person name="Pandey R.P."/>
            <person name="Lee C.-M."/>
            <person name="Sim J.-S."/>
            <person name="Jeong J.-T."/>
            <person name="Choi B.-S."/>
            <person name="Jung M."/>
            <person name="Ginzburg D."/>
            <person name="Zhao K."/>
            <person name="Won S.Y."/>
            <person name="Oh T.-J."/>
            <person name="Yu Y."/>
            <person name="Kim N.-H."/>
            <person name="Lee O.R."/>
            <person name="Lee T.-H."/>
            <person name="Bashyal P."/>
            <person name="Kim T.-S."/>
            <person name="Lee W.-H."/>
            <person name="Kawkins C."/>
            <person name="Kim C.-K."/>
            <person name="Kim J.S."/>
            <person name="Ahn B.O."/>
            <person name="Rhee S.Y."/>
            <person name="Sohng J.K."/>
        </authorList>
    </citation>
    <scope>NUCLEOTIDE SEQUENCE</scope>
    <source>
        <tissue evidence="2">Leaf</tissue>
    </source>
</reference>
<evidence type="ECO:0000313" key="3">
    <source>
        <dbReference type="Proteomes" id="UP000634136"/>
    </source>
</evidence>
<feature type="compositionally biased region" description="Basic and acidic residues" evidence="1">
    <location>
        <begin position="84"/>
        <end position="94"/>
    </location>
</feature>
<evidence type="ECO:0000256" key="1">
    <source>
        <dbReference type="SAM" id="MobiDB-lite"/>
    </source>
</evidence>
<protein>
    <submittedName>
        <fullName evidence="2">Uncharacterized protein</fullName>
    </submittedName>
</protein>
<dbReference type="Proteomes" id="UP000634136">
    <property type="component" value="Unassembled WGS sequence"/>
</dbReference>
<dbReference type="AlphaFoldDB" id="A0A834WVM4"/>
<accession>A0A834WVM4</accession>
<sequence>MEGKGVSWGMGFLLEGEALRSLVSEMVLKGGRGGLAYDDRMVVRGGEGVMGRGQAWRVVDDEEGAATDAGRGGEEDGGEATDGGLEREATLTIW</sequence>
<feature type="region of interest" description="Disordered" evidence="1">
    <location>
        <begin position="62"/>
        <end position="94"/>
    </location>
</feature>